<feature type="transmembrane region" description="Helical" evidence="1">
    <location>
        <begin position="519"/>
        <end position="537"/>
    </location>
</feature>
<feature type="transmembrane region" description="Helical" evidence="1">
    <location>
        <begin position="459"/>
        <end position="480"/>
    </location>
</feature>
<dbReference type="NCBIfam" id="TIGR02123">
    <property type="entry name" value="TRAP_fused"/>
    <property type="match status" value="1"/>
</dbReference>
<dbReference type="Pfam" id="PF06808">
    <property type="entry name" value="DctM"/>
    <property type="match status" value="1"/>
</dbReference>
<keyword evidence="4" id="KW-1185">Reference proteome</keyword>
<keyword evidence="1" id="KW-0812">Transmembrane</keyword>
<feature type="transmembrane region" description="Helical" evidence="1">
    <location>
        <begin position="168"/>
        <end position="191"/>
    </location>
</feature>
<name>A0A939H7U5_9CLOT</name>
<feature type="transmembrane region" description="Helical" evidence="1">
    <location>
        <begin position="46"/>
        <end position="63"/>
    </location>
</feature>
<gene>
    <name evidence="3" type="ORF">J3A84_12360</name>
</gene>
<organism evidence="3 4">
    <name type="scientific">Proteiniclasticum aestuarii</name>
    <dbReference type="NCBI Taxonomy" id="2817862"/>
    <lineage>
        <taxon>Bacteria</taxon>
        <taxon>Bacillati</taxon>
        <taxon>Bacillota</taxon>
        <taxon>Clostridia</taxon>
        <taxon>Eubacteriales</taxon>
        <taxon>Clostridiaceae</taxon>
        <taxon>Proteiniclasticum</taxon>
    </lineage>
</organism>
<evidence type="ECO:0000259" key="2">
    <source>
        <dbReference type="Pfam" id="PF06808"/>
    </source>
</evidence>
<feature type="transmembrane region" description="Helical" evidence="1">
    <location>
        <begin position="362"/>
        <end position="379"/>
    </location>
</feature>
<feature type="transmembrane region" description="Helical" evidence="1">
    <location>
        <begin position="126"/>
        <end position="148"/>
    </location>
</feature>
<evidence type="ECO:0000313" key="3">
    <source>
        <dbReference type="EMBL" id="MBO1265824.1"/>
    </source>
</evidence>
<feature type="transmembrane region" description="Helical" evidence="1">
    <location>
        <begin position="99"/>
        <end position="119"/>
    </location>
</feature>
<dbReference type="InterPro" id="IPR011853">
    <property type="entry name" value="TRAP_DctM-Dct_fused"/>
</dbReference>
<dbReference type="Proteomes" id="UP000664218">
    <property type="component" value="Unassembled WGS sequence"/>
</dbReference>
<feature type="transmembrane region" description="Helical" evidence="1">
    <location>
        <begin position="598"/>
        <end position="615"/>
    </location>
</feature>
<dbReference type="PANTHER" id="PTHR43849:SF2">
    <property type="entry name" value="BLL3936 PROTEIN"/>
    <property type="match status" value="1"/>
</dbReference>
<proteinExistence type="predicted"/>
<protein>
    <submittedName>
        <fullName evidence="3">TRAP transporter permease</fullName>
    </submittedName>
</protein>
<dbReference type="InterPro" id="IPR010656">
    <property type="entry name" value="DctM"/>
</dbReference>
<feature type="transmembrane region" description="Helical" evidence="1">
    <location>
        <begin position="543"/>
        <end position="564"/>
    </location>
</feature>
<reference evidence="3" key="1">
    <citation type="submission" date="2021-03" db="EMBL/GenBank/DDBJ databases">
        <title>Proteiniclasticum marinus sp. nov., isolated from tidal flat sediment.</title>
        <authorList>
            <person name="Namirimu T."/>
            <person name="Yang J.-A."/>
            <person name="Yang S.-H."/>
            <person name="Kim Y.-J."/>
            <person name="Kwon K.K."/>
        </authorList>
    </citation>
    <scope>NUCLEOTIDE SEQUENCE</scope>
    <source>
        <strain evidence="3">SCR006</strain>
    </source>
</reference>
<keyword evidence="1" id="KW-0472">Membrane</keyword>
<dbReference type="PANTHER" id="PTHR43849">
    <property type="entry name" value="BLL3936 PROTEIN"/>
    <property type="match status" value="1"/>
</dbReference>
<dbReference type="EMBL" id="JAFNJU010000010">
    <property type="protein sequence ID" value="MBO1265824.1"/>
    <property type="molecule type" value="Genomic_DNA"/>
</dbReference>
<evidence type="ECO:0000256" key="1">
    <source>
        <dbReference type="SAM" id="Phobius"/>
    </source>
</evidence>
<accession>A0A939H7U5</accession>
<sequence>MENAQNSSKNGIRKVTDRIVIILSIILAFFHLYTASIGVLPAYEQAAIHWGIVGSYIVLTRPLKFKGGKIIDLLILFTNIFVSWYQISLQEKFIETAGVYSRFDIIISVVAILLALEIARRAIGNILPIISVLFLIYALFGNNLPGVFKTVKFSVSRLAPYLFTSSDGLYGQTLYVSAQFIFLFVLFGTILDMTGAGEFFVNIAFALTGKVKGGPAQAAIYSSMLMGSINGSGAANVVTTGTFTIPLMKKVGFKPAFSGAVEAVASNGGQIMPPVMGAVAFLMAEITGIEYSKIALAAIPTAILYYITLSVSVYLEANKQDIPVTPKDQQMNAGKVFKEGWVYLLPLIVLMGMLIYGYSAQRAAFITIILSVIIGFLKNRSAMNMEGFLKAFKSAISGIGPIAAACILAGIVMGILNMTGLGLKISSIIIEVSGGSLIIALLLAMITSLVLGMGLPTSAAYMVLAILVAPALIKLGVTVIGAHMFILYFGALSTITPPVALSTFAAAGIAGSNMWETGFAAMKLAAAGFIIPFIFAFSPELLLIGTFGNIVFSLMTAVLGSIVLSISLSGWMKVELSAVSRIVLFLAGIMLIMPDPLIGNILGFVVALVTIMIQYKVKTVRSVKIA</sequence>
<feature type="transmembrane region" description="Helical" evidence="1">
    <location>
        <begin position="391"/>
        <end position="416"/>
    </location>
</feature>
<feature type="transmembrane region" description="Helical" evidence="1">
    <location>
        <begin position="70"/>
        <end position="87"/>
    </location>
</feature>
<feature type="transmembrane region" description="Helical" evidence="1">
    <location>
        <begin position="336"/>
        <end position="356"/>
    </location>
</feature>
<comment type="caution">
    <text evidence="3">The sequence shown here is derived from an EMBL/GenBank/DDBJ whole genome shotgun (WGS) entry which is preliminary data.</text>
</comment>
<feature type="transmembrane region" description="Helical" evidence="1">
    <location>
        <begin position="428"/>
        <end position="452"/>
    </location>
</feature>
<feature type="transmembrane region" description="Helical" evidence="1">
    <location>
        <begin position="295"/>
        <end position="315"/>
    </location>
</feature>
<dbReference type="AlphaFoldDB" id="A0A939H7U5"/>
<feature type="transmembrane region" description="Helical" evidence="1">
    <location>
        <begin position="486"/>
        <end position="507"/>
    </location>
</feature>
<dbReference type="RefSeq" id="WP_207600351.1">
    <property type="nucleotide sequence ID" value="NZ_JAFNJU010000010.1"/>
</dbReference>
<feature type="transmembrane region" description="Helical" evidence="1">
    <location>
        <begin position="20"/>
        <end position="40"/>
    </location>
</feature>
<keyword evidence="1" id="KW-1133">Transmembrane helix</keyword>
<evidence type="ECO:0000313" key="4">
    <source>
        <dbReference type="Proteomes" id="UP000664218"/>
    </source>
</evidence>
<feature type="domain" description="TRAP C4-dicarboxylate transport system permease DctM subunit" evidence="2">
    <location>
        <begin position="111"/>
        <end position="547"/>
    </location>
</feature>